<evidence type="ECO:0000256" key="10">
    <source>
        <dbReference type="SAM" id="MobiDB-lite"/>
    </source>
</evidence>
<accession>A0ABQ9M5T5</accession>
<evidence type="ECO:0000256" key="4">
    <source>
        <dbReference type="ARBA" id="ARBA00022679"/>
    </source>
</evidence>
<feature type="domain" description="Protein kinase" evidence="11">
    <location>
        <begin position="70"/>
        <end position="356"/>
    </location>
</feature>
<evidence type="ECO:0000259" key="11">
    <source>
        <dbReference type="PROSITE" id="PS50011"/>
    </source>
</evidence>
<evidence type="ECO:0000313" key="12">
    <source>
        <dbReference type="EMBL" id="KAJ9175636.1"/>
    </source>
</evidence>
<evidence type="ECO:0000256" key="5">
    <source>
        <dbReference type="ARBA" id="ARBA00022741"/>
    </source>
</evidence>
<proteinExistence type="inferred from homology"/>
<feature type="compositionally biased region" description="Basic residues" evidence="10">
    <location>
        <begin position="12"/>
        <end position="23"/>
    </location>
</feature>
<dbReference type="CDD" id="cd14066">
    <property type="entry name" value="STKc_IRAK"/>
    <property type="match status" value="1"/>
</dbReference>
<keyword evidence="2" id="KW-0472">Membrane</keyword>
<evidence type="ECO:0000256" key="3">
    <source>
        <dbReference type="ARBA" id="ARBA00022527"/>
    </source>
</evidence>
<dbReference type="PANTHER" id="PTHR45621">
    <property type="entry name" value="OS01G0588500 PROTEIN-RELATED"/>
    <property type="match status" value="1"/>
</dbReference>
<keyword evidence="2" id="KW-1003">Cell membrane</keyword>
<dbReference type="PROSITE" id="PS50011">
    <property type="entry name" value="PROTEIN_KINASE_DOM"/>
    <property type="match status" value="1"/>
</dbReference>
<comment type="caution">
    <text evidence="12">The sequence shown here is derived from an EMBL/GenBank/DDBJ whole genome shotgun (WGS) entry which is preliminary data.</text>
</comment>
<evidence type="ECO:0000256" key="7">
    <source>
        <dbReference type="ARBA" id="ARBA00022840"/>
    </source>
</evidence>
<keyword evidence="5 8" id="KW-0547">Nucleotide-binding</keyword>
<evidence type="ECO:0000256" key="2">
    <source>
        <dbReference type="ARBA" id="ARBA00022475"/>
    </source>
</evidence>
<dbReference type="Gene3D" id="1.10.510.10">
    <property type="entry name" value="Transferase(Phosphotransferase) domain 1"/>
    <property type="match status" value="1"/>
</dbReference>
<sequence length="359" mass="40078">MGVCGSSERKSKSSIRHGRHPKYASKGGEDISKKSRKIPSATVHSEGVILKSPNLKRFCFSELKAATGYFNPGNLLGHGGFGLVYKGWIDKYSLTASSPEMGMDIAVKMLRKRSSQGQKEWLTEIKYLGQLQHPNLVKLIGYCIEDDKRLLVYEFMPNGSLENHIVRRRGSSFFQPLSWHLRVKIALGAAKGLAFLHEAQVIYRDFKTSNILLDANYNAKLSDFGFAKDGPTDDRSHLSASILGTYGYLAPEYVNKGRLTTKVDVYSFGVVLLEMISGRSAIEDYRPSEEQNLVEWAKPHLGRKREVFLVFDDYIEGENALSGALKAAELAVQCLSTEPRLRPSMKGVVEALEQLYDSS</sequence>
<keyword evidence="7 8" id="KW-0067">ATP-binding</keyword>
<keyword evidence="13" id="KW-1185">Reference proteome</keyword>
<gene>
    <name evidence="12" type="ORF">P3X46_014174</name>
</gene>
<dbReference type="InterPro" id="IPR017441">
    <property type="entry name" value="Protein_kinase_ATP_BS"/>
</dbReference>
<feature type="region of interest" description="Disordered" evidence="10">
    <location>
        <begin position="1"/>
        <end position="39"/>
    </location>
</feature>
<dbReference type="EMBL" id="JARPOI010000008">
    <property type="protein sequence ID" value="KAJ9175636.1"/>
    <property type="molecule type" value="Genomic_DNA"/>
</dbReference>
<protein>
    <recommendedName>
        <fullName evidence="11">Protein kinase domain-containing protein</fullName>
    </recommendedName>
</protein>
<feature type="binding site" evidence="8">
    <location>
        <position position="108"/>
    </location>
    <ligand>
        <name>ATP</name>
        <dbReference type="ChEBI" id="CHEBI:30616"/>
    </ligand>
</feature>
<keyword evidence="3 9" id="KW-0723">Serine/threonine-protein kinase</keyword>
<evidence type="ECO:0000313" key="13">
    <source>
        <dbReference type="Proteomes" id="UP001174677"/>
    </source>
</evidence>
<comment type="subcellular location">
    <subcellularLocation>
        <location evidence="1">Cell membrane</location>
    </subcellularLocation>
</comment>
<dbReference type="InterPro" id="IPR008271">
    <property type="entry name" value="Ser/Thr_kinase_AS"/>
</dbReference>
<reference evidence="12 13" key="1">
    <citation type="journal article" date="2023" name="Plant Biotechnol. J.">
        <title>Chromosome-level wild Hevea brasiliensis genome provides new tools for genomic-assisted breeding and valuable loci to elevate rubber yield.</title>
        <authorList>
            <person name="Cheng H."/>
            <person name="Song X."/>
            <person name="Hu Y."/>
            <person name="Wu T."/>
            <person name="Yang Q."/>
            <person name="An Z."/>
            <person name="Feng S."/>
            <person name="Deng Z."/>
            <person name="Wu W."/>
            <person name="Zeng X."/>
            <person name="Tu M."/>
            <person name="Wang X."/>
            <person name="Huang H."/>
        </authorList>
    </citation>
    <scope>NUCLEOTIDE SEQUENCE [LARGE SCALE GENOMIC DNA]</scope>
    <source>
        <strain evidence="12">MT/VB/25A 57/8</strain>
    </source>
</reference>
<dbReference type="InterPro" id="IPR001245">
    <property type="entry name" value="Ser-Thr/Tyr_kinase_cat_dom"/>
</dbReference>
<evidence type="ECO:0000256" key="9">
    <source>
        <dbReference type="RuleBase" id="RU000304"/>
    </source>
</evidence>
<evidence type="ECO:0000256" key="1">
    <source>
        <dbReference type="ARBA" id="ARBA00004236"/>
    </source>
</evidence>
<dbReference type="InterPro" id="IPR011009">
    <property type="entry name" value="Kinase-like_dom_sf"/>
</dbReference>
<dbReference type="InterPro" id="IPR050823">
    <property type="entry name" value="Plant_Ser_Thr_Prot_Kinase"/>
</dbReference>
<dbReference type="Gene3D" id="3.30.200.20">
    <property type="entry name" value="Phosphorylase Kinase, domain 1"/>
    <property type="match status" value="1"/>
</dbReference>
<dbReference type="InterPro" id="IPR000719">
    <property type="entry name" value="Prot_kinase_dom"/>
</dbReference>
<dbReference type="SUPFAM" id="SSF56112">
    <property type="entry name" value="Protein kinase-like (PK-like)"/>
    <property type="match status" value="1"/>
</dbReference>
<dbReference type="PROSITE" id="PS00108">
    <property type="entry name" value="PROTEIN_KINASE_ST"/>
    <property type="match status" value="1"/>
</dbReference>
<organism evidence="12 13">
    <name type="scientific">Hevea brasiliensis</name>
    <name type="common">Para rubber tree</name>
    <name type="synonym">Siphonia brasiliensis</name>
    <dbReference type="NCBI Taxonomy" id="3981"/>
    <lineage>
        <taxon>Eukaryota</taxon>
        <taxon>Viridiplantae</taxon>
        <taxon>Streptophyta</taxon>
        <taxon>Embryophyta</taxon>
        <taxon>Tracheophyta</taxon>
        <taxon>Spermatophyta</taxon>
        <taxon>Magnoliopsida</taxon>
        <taxon>eudicotyledons</taxon>
        <taxon>Gunneridae</taxon>
        <taxon>Pentapetalae</taxon>
        <taxon>rosids</taxon>
        <taxon>fabids</taxon>
        <taxon>Malpighiales</taxon>
        <taxon>Euphorbiaceae</taxon>
        <taxon>Crotonoideae</taxon>
        <taxon>Micrandreae</taxon>
        <taxon>Hevea</taxon>
    </lineage>
</organism>
<dbReference type="Proteomes" id="UP001174677">
    <property type="component" value="Chromosome 8"/>
</dbReference>
<name>A0ABQ9M5T5_HEVBR</name>
<evidence type="ECO:0000256" key="8">
    <source>
        <dbReference type="PROSITE-ProRule" id="PRU10141"/>
    </source>
</evidence>
<dbReference type="PROSITE" id="PS00107">
    <property type="entry name" value="PROTEIN_KINASE_ATP"/>
    <property type="match status" value="1"/>
</dbReference>
<evidence type="ECO:0000256" key="6">
    <source>
        <dbReference type="ARBA" id="ARBA00022777"/>
    </source>
</evidence>
<keyword evidence="6" id="KW-0418">Kinase</keyword>
<comment type="similarity">
    <text evidence="9">Belongs to the protein kinase superfamily.</text>
</comment>
<keyword evidence="4" id="KW-0808">Transferase</keyword>
<dbReference type="Pfam" id="PF07714">
    <property type="entry name" value="PK_Tyr_Ser-Thr"/>
    <property type="match status" value="1"/>
</dbReference>